<reference evidence="4 5" key="1">
    <citation type="submission" date="2016-11" db="EMBL/GenBank/DDBJ databases">
        <authorList>
            <consortium name="Pathogen Informatics"/>
        </authorList>
    </citation>
    <scope>NUCLEOTIDE SEQUENCE [LARGE SCALE GENOMIC DNA]</scope>
    <source>
        <strain evidence="4 5">911</strain>
    </source>
</reference>
<evidence type="ECO:0000313" key="5">
    <source>
        <dbReference type="Proteomes" id="UP000190074"/>
    </source>
</evidence>
<sequence length="536" mass="58565">MGAGAGFDSYSAVARRTLHTTVLVCITVALMSTPEGAGNDAAPLAAELSENGKQQPVIPESTSEPPSAGADSCPVGATIDLEITRPRVRLRQPPLRVEAGRFGLTLSRLAGSGARLLVKPRRGRSLEVRAAHELRRTFALMGPTYVKLGQLIASSPGVFPETLSNEFRTLLDRVPPAPSQLIRQTVREQLGADPATIFATFDEHPFASASIAQVHHATLKSGERVVVKIQRPKIRTRLAADVRIIGRLARLIVKTDLGRATNAIEVVEDFEQNLNEELDFAAEGHAMEQWIASLADTEYGDKVRVPKVFWEYTTERVLTMEYVQGIRIDNITELAAAGFDGVALVKAIVYSLFETGFHKGLFHGDLHAGNLLVDSDGRIVFLDFGIVGRIDDRSRKIFTEIMVDLFVKNDHAAVARGIYKLGAIGDRGKVADSTTAAKTISNFTSPLQQSKLSAIEYGQLGKQLAVLAKEYDVRLPRELVLISKQLLYVERYMKLLAPDWALLADPSFIGYFGNMVIAAEQSRLEEAAAREPVRGS</sequence>
<dbReference type="InterPro" id="IPR050154">
    <property type="entry name" value="UbiB_kinase"/>
</dbReference>
<dbReference type="Proteomes" id="UP000190074">
    <property type="component" value="Unassembled WGS sequence"/>
</dbReference>
<dbReference type="InterPro" id="IPR004147">
    <property type="entry name" value="ABC1_dom"/>
</dbReference>
<dbReference type="AlphaFoldDB" id="A0A1U3RLR3"/>
<dbReference type="PROSITE" id="PS50011">
    <property type="entry name" value="PROTEIN_KINASE_DOM"/>
    <property type="match status" value="1"/>
</dbReference>
<dbReference type="EMBL" id="FVGW01000008">
    <property type="protein sequence ID" value="SKM45280.1"/>
    <property type="molecule type" value="Genomic_DNA"/>
</dbReference>
<dbReference type="SUPFAM" id="SSF56112">
    <property type="entry name" value="Protein kinase-like (PK-like)"/>
    <property type="match status" value="1"/>
</dbReference>
<dbReference type="PANTHER" id="PTHR10566:SF113">
    <property type="entry name" value="PROTEIN ACTIVITY OF BC1 COMPLEX KINASE 7, CHLOROPLASTIC"/>
    <property type="match status" value="1"/>
</dbReference>
<accession>A0A1U3RLR3</accession>
<dbReference type="CDD" id="cd05121">
    <property type="entry name" value="ABC1_ADCK3-like"/>
    <property type="match status" value="1"/>
</dbReference>
<proteinExistence type="inferred from homology"/>
<keyword evidence="4" id="KW-0808">Transferase</keyword>
<dbReference type="PANTHER" id="PTHR10566">
    <property type="entry name" value="CHAPERONE-ACTIVITY OF BC1 COMPLEX CABC1 -RELATED"/>
    <property type="match status" value="1"/>
</dbReference>
<organism evidence="4 5">
    <name type="scientific">Mycobacteroides abscessus subsp. massiliense</name>
    <dbReference type="NCBI Taxonomy" id="1962118"/>
    <lineage>
        <taxon>Bacteria</taxon>
        <taxon>Bacillati</taxon>
        <taxon>Actinomycetota</taxon>
        <taxon>Actinomycetes</taxon>
        <taxon>Mycobacteriales</taxon>
        <taxon>Mycobacteriaceae</taxon>
        <taxon>Mycobacteroides</taxon>
        <taxon>Mycobacteroides abscessus</taxon>
    </lineage>
</organism>
<dbReference type="GO" id="GO:0004672">
    <property type="term" value="F:protein kinase activity"/>
    <property type="evidence" value="ECO:0007669"/>
    <property type="project" value="InterPro"/>
</dbReference>
<evidence type="ECO:0000313" key="4">
    <source>
        <dbReference type="EMBL" id="SKM45280.1"/>
    </source>
</evidence>
<keyword evidence="4" id="KW-0418">Kinase</keyword>
<comment type="similarity">
    <text evidence="1">Belongs to the protein kinase superfamily. ADCK protein kinase family.</text>
</comment>
<evidence type="ECO:0000256" key="1">
    <source>
        <dbReference type="ARBA" id="ARBA00009670"/>
    </source>
</evidence>
<dbReference type="Pfam" id="PF03109">
    <property type="entry name" value="ABC1"/>
    <property type="match status" value="1"/>
</dbReference>
<dbReference type="InterPro" id="IPR011009">
    <property type="entry name" value="Kinase-like_dom_sf"/>
</dbReference>
<name>A0A1U3RLR3_9MYCO</name>
<protein>
    <submittedName>
        <fullName evidence="4">Putative unusual protein kinase</fullName>
    </submittedName>
</protein>
<dbReference type="InterPro" id="IPR000719">
    <property type="entry name" value="Prot_kinase_dom"/>
</dbReference>
<evidence type="ECO:0000259" key="3">
    <source>
        <dbReference type="PROSITE" id="PS50011"/>
    </source>
</evidence>
<feature type="region of interest" description="Disordered" evidence="2">
    <location>
        <begin position="49"/>
        <end position="73"/>
    </location>
</feature>
<evidence type="ECO:0000256" key="2">
    <source>
        <dbReference type="SAM" id="MobiDB-lite"/>
    </source>
</evidence>
<dbReference type="Gene3D" id="1.10.510.10">
    <property type="entry name" value="Transferase(Phosphotransferase) domain 1"/>
    <property type="match status" value="1"/>
</dbReference>
<feature type="domain" description="Protein kinase" evidence="3">
    <location>
        <begin position="200"/>
        <end position="536"/>
    </location>
</feature>
<gene>
    <name evidence="4" type="primary">ubiB_8</name>
    <name evidence="4" type="ORF">SAMEA2259716_04101</name>
</gene>
<dbReference type="GO" id="GO:0005524">
    <property type="term" value="F:ATP binding"/>
    <property type="evidence" value="ECO:0007669"/>
    <property type="project" value="InterPro"/>
</dbReference>